<dbReference type="InterPro" id="IPR007235">
    <property type="entry name" value="Glyco_trans_28_C"/>
</dbReference>
<gene>
    <name evidence="2" type="primary">murG_3</name>
    <name evidence="2" type="ORF">PsAD2_01006</name>
</gene>
<keyword evidence="3" id="KW-1185">Reference proteome</keyword>
<reference evidence="2 3" key="1">
    <citation type="journal article" date="2016" name="Front. Microbiol.">
        <title>Comparative Genomic Analysis Reveals a Diverse Repertoire of Genes Involved in Prokaryote-Eukaryote Interactions within the Pseudovibrio Genus.</title>
        <authorList>
            <person name="Romano S."/>
            <person name="Fernandez-Guerra A."/>
            <person name="Reen F.J."/>
            <person name="Glockner F.O."/>
            <person name="Crowley S.P."/>
            <person name="O'Sullivan O."/>
            <person name="Cotter P.D."/>
            <person name="Adams C."/>
            <person name="Dobson A.D."/>
            <person name="O'Gara F."/>
        </authorList>
    </citation>
    <scope>NUCLEOTIDE SEQUENCE [LARGE SCALE GENOMIC DNA]</scope>
    <source>
        <strain evidence="2 3">Ad2</strain>
    </source>
</reference>
<dbReference type="PANTHER" id="PTHR21015:SF28">
    <property type="entry name" value="SLL1722 PROTEIN"/>
    <property type="match status" value="1"/>
</dbReference>
<dbReference type="AlphaFoldDB" id="A0A161V7X6"/>
<dbReference type="PATRIC" id="fig|989403.3.peg.1083"/>
<dbReference type="Proteomes" id="UP000076577">
    <property type="component" value="Unassembled WGS sequence"/>
</dbReference>
<accession>A0A161V7X6</accession>
<proteinExistence type="predicted"/>
<comment type="caution">
    <text evidence="2">The sequence shown here is derived from an EMBL/GenBank/DDBJ whole genome shotgun (WGS) entry which is preliminary data.</text>
</comment>
<keyword evidence="2" id="KW-0808">Transferase</keyword>
<dbReference type="STRING" id="989403.SAMN05421798_101395"/>
<keyword evidence="2" id="KW-0328">Glycosyltransferase</keyword>
<dbReference type="EMBL" id="LMCB01000005">
    <property type="protein sequence ID" value="KZL21014.1"/>
    <property type="molecule type" value="Genomic_DNA"/>
</dbReference>
<evidence type="ECO:0000313" key="2">
    <source>
        <dbReference type="EMBL" id="KZL21014.1"/>
    </source>
</evidence>
<sequence length="427" mass="47338">MLSLERSAWNQKRMTVVTPKILIYSHDTFGLGHLRRCQTIAQSLVGAFPEMSVLILSGSPIIGSFEFRSRVDFVRIPGVIKLRSGEYTSLSLQLDINETIAIRSSIIEHTAKVFKPDIFIVDKEPLGLRGEVLPTLQYLKGQKTRLVLGLRDIMDDPLVLKEEWLRKRVYPAVNDLYDEIWIYGPSVMHNPLDGLGFDPSVMGKILFTGYLRRSMPSSAQDFTAPFDGAPYVLVTPGGGGDGVELVDWVIRAYEARLRPLFPALIVLGPFMSKVDVEAFTTRASHLRDVEVLRFTPEIEPYIANATAVVGMGGYNTFCEILSFNNPALLVPRVVPRREQAIRAEQAQKLGLAQMLPIDSYPSVELMVKALANLPFASPPSHAHSENYLGGLDVINLRTAEIIGMCEKLLSQRPSSAGDPTLTRQTGS</sequence>
<dbReference type="GO" id="GO:0016758">
    <property type="term" value="F:hexosyltransferase activity"/>
    <property type="evidence" value="ECO:0007669"/>
    <property type="project" value="InterPro"/>
</dbReference>
<dbReference type="EC" id="2.4.1.227" evidence="2"/>
<dbReference type="SUPFAM" id="SSF53756">
    <property type="entry name" value="UDP-Glycosyltransferase/glycogen phosphorylase"/>
    <property type="match status" value="1"/>
</dbReference>
<organism evidence="2 3">
    <name type="scientific">Pseudovibrio axinellae</name>
    <dbReference type="NCBI Taxonomy" id="989403"/>
    <lineage>
        <taxon>Bacteria</taxon>
        <taxon>Pseudomonadati</taxon>
        <taxon>Pseudomonadota</taxon>
        <taxon>Alphaproteobacteria</taxon>
        <taxon>Hyphomicrobiales</taxon>
        <taxon>Stappiaceae</taxon>
        <taxon>Pseudovibrio</taxon>
    </lineage>
</organism>
<dbReference type="Pfam" id="PF04101">
    <property type="entry name" value="Glyco_tran_28_C"/>
    <property type="match status" value="1"/>
</dbReference>
<dbReference type="PANTHER" id="PTHR21015">
    <property type="entry name" value="UDP-N-ACETYLGLUCOSAMINE--N-ACETYLMURAMYL-(PENTAPEPTIDE) PYROPHOSPHORYL-UNDECAPRENOL N-ACETYLGLUCOSAMINE TRANSFERASE 1"/>
    <property type="match status" value="1"/>
</dbReference>
<dbReference type="Gene3D" id="3.40.50.2000">
    <property type="entry name" value="Glycogen Phosphorylase B"/>
    <property type="match status" value="1"/>
</dbReference>
<name>A0A161V7X6_9HYPH</name>
<evidence type="ECO:0000313" key="3">
    <source>
        <dbReference type="Proteomes" id="UP000076577"/>
    </source>
</evidence>
<evidence type="ECO:0000259" key="1">
    <source>
        <dbReference type="Pfam" id="PF04101"/>
    </source>
</evidence>
<feature type="domain" description="Glycosyl transferase family 28 C-terminal" evidence="1">
    <location>
        <begin position="287"/>
        <end position="357"/>
    </location>
</feature>
<protein>
    <submittedName>
        <fullName evidence="2">UDP-N-acetylglucosamine--N-acetylmuramyl-(Pentapeptide) pyrophosphoryl-undecaprenol N-acetylglucosamine transferase</fullName>
        <ecNumber evidence="2">2.4.1.227</ecNumber>
    </submittedName>
</protein>